<dbReference type="CDD" id="cd01854">
    <property type="entry name" value="YjeQ_EngC"/>
    <property type="match status" value="1"/>
</dbReference>
<dbReference type="EC" id="3.6.1.-" evidence="10"/>
<evidence type="ECO:0000256" key="2">
    <source>
        <dbReference type="ARBA" id="ARBA00022517"/>
    </source>
</evidence>
<evidence type="ECO:0000256" key="8">
    <source>
        <dbReference type="ARBA" id="ARBA00022884"/>
    </source>
</evidence>
<feature type="binding site" evidence="10">
    <location>
        <position position="286"/>
    </location>
    <ligand>
        <name>Zn(2+)</name>
        <dbReference type="ChEBI" id="CHEBI:29105"/>
    </ligand>
</feature>
<dbReference type="Pfam" id="PF03193">
    <property type="entry name" value="RsgA_GTPase"/>
    <property type="match status" value="1"/>
</dbReference>
<dbReference type="EMBL" id="CP035704">
    <property type="protein sequence ID" value="QBB69201.1"/>
    <property type="molecule type" value="Genomic_DNA"/>
</dbReference>
<evidence type="ECO:0000256" key="4">
    <source>
        <dbReference type="ARBA" id="ARBA00022730"/>
    </source>
</evidence>
<keyword evidence="7 10" id="KW-0862">Zinc</keyword>
<dbReference type="RefSeq" id="WP_129831457.1">
    <property type="nucleotide sequence ID" value="NZ_CP035704.1"/>
</dbReference>
<keyword evidence="15" id="KW-1185">Reference proteome</keyword>
<evidence type="ECO:0000256" key="5">
    <source>
        <dbReference type="ARBA" id="ARBA00022741"/>
    </source>
</evidence>
<dbReference type="OrthoDB" id="9809485at2"/>
<dbReference type="PROSITE" id="PS51721">
    <property type="entry name" value="G_CP"/>
    <property type="match status" value="1"/>
</dbReference>
<comment type="subcellular location">
    <subcellularLocation>
        <location evidence="10">Cytoplasm</location>
    </subcellularLocation>
</comment>
<dbReference type="GO" id="GO:0019843">
    <property type="term" value="F:rRNA binding"/>
    <property type="evidence" value="ECO:0007669"/>
    <property type="project" value="UniProtKB-KW"/>
</dbReference>
<evidence type="ECO:0000256" key="6">
    <source>
        <dbReference type="ARBA" id="ARBA00022801"/>
    </source>
</evidence>
<keyword evidence="4 10" id="KW-0699">rRNA-binding</keyword>
<accession>A0A411HFE9</accession>
<dbReference type="AlphaFoldDB" id="A0A411HFE9"/>
<dbReference type="PROSITE" id="PS50936">
    <property type="entry name" value="ENGC_GTPASE"/>
    <property type="match status" value="1"/>
</dbReference>
<evidence type="ECO:0000313" key="15">
    <source>
        <dbReference type="Proteomes" id="UP000291562"/>
    </source>
</evidence>
<keyword evidence="8 10" id="KW-0694">RNA-binding</keyword>
<feature type="binding site" evidence="10">
    <location>
        <begin position="150"/>
        <end position="153"/>
    </location>
    <ligand>
        <name>GTP</name>
        <dbReference type="ChEBI" id="CHEBI:37565"/>
    </ligand>
</feature>
<dbReference type="NCBIfam" id="TIGR00157">
    <property type="entry name" value="ribosome small subunit-dependent GTPase A"/>
    <property type="match status" value="1"/>
</dbReference>
<dbReference type="InterPro" id="IPR027417">
    <property type="entry name" value="P-loop_NTPase"/>
</dbReference>
<reference evidence="14 15" key="1">
    <citation type="submission" date="2019-01" db="EMBL/GenBank/DDBJ databases">
        <title>Pseudolysobacter antarctica gen. nov., sp. nov., isolated from Fildes Peninsula, Antarctica.</title>
        <authorList>
            <person name="Wei Z."/>
            <person name="Peng F."/>
        </authorList>
    </citation>
    <scope>NUCLEOTIDE SEQUENCE [LARGE SCALE GENOMIC DNA]</scope>
    <source>
        <strain evidence="14 15">AQ6-296</strain>
    </source>
</reference>
<dbReference type="InterPro" id="IPR010914">
    <property type="entry name" value="RsgA_GTPase_dom"/>
</dbReference>
<comment type="cofactor">
    <cofactor evidence="10">
        <name>Zn(2+)</name>
        <dbReference type="ChEBI" id="CHEBI:29105"/>
    </cofactor>
    <text evidence="10">Binds 1 zinc ion per subunit.</text>
</comment>
<evidence type="ECO:0000256" key="11">
    <source>
        <dbReference type="SAM" id="MobiDB-lite"/>
    </source>
</evidence>
<dbReference type="Gene3D" id="1.10.40.50">
    <property type="entry name" value="Probable gtpase engc, domain 3"/>
    <property type="match status" value="1"/>
</dbReference>
<name>A0A411HFE9_9GAMM</name>
<evidence type="ECO:0000313" key="14">
    <source>
        <dbReference type="EMBL" id="QBB69201.1"/>
    </source>
</evidence>
<evidence type="ECO:0000259" key="13">
    <source>
        <dbReference type="PROSITE" id="PS51721"/>
    </source>
</evidence>
<keyword evidence="1 10" id="KW-0963">Cytoplasm</keyword>
<dbReference type="PANTHER" id="PTHR32120:SF10">
    <property type="entry name" value="SMALL RIBOSOMAL SUBUNIT BIOGENESIS GTPASE RSGA"/>
    <property type="match status" value="1"/>
</dbReference>
<evidence type="ECO:0000259" key="12">
    <source>
        <dbReference type="PROSITE" id="PS50936"/>
    </source>
</evidence>
<dbReference type="KEGG" id="xbc:ELE36_01750"/>
<sequence>MQISPEQLVQLGAIGWRTETLLPADTVGKLVRVIAQHRNGYRVHDGVEEFGAQPAPRFLKRDADPQIRPAVGDFVLLAPLGPALIETVLPRRSLLTRAAAGERYQRQSIAANVDSVIVLMGLDGDFNPRRIERYLLLIEGSGALPVIALSKQDLLSADNCAAAIAAMHEVVPPQTPVFAINAKDEKSVAVLLPFLGLGASVVLVGSSGAGKSTLTNTLIGHQRQATGEVREHDSRGRHTTTHRALIQLPSGGCLIDTPGMRELKLTGEEDLAAASFADIDALAQTCRFSDCAHAAEPGCAILAALASGELDQGRWDSYIKLRDERDAASDSLEAQLKRKAEGRVPGKALNKRTAEKYGRS</sequence>
<dbReference type="GO" id="GO:0046872">
    <property type="term" value="F:metal ion binding"/>
    <property type="evidence" value="ECO:0007669"/>
    <property type="project" value="UniProtKB-KW"/>
</dbReference>
<comment type="function">
    <text evidence="10">One of several proteins that assist in the late maturation steps of the functional core of the 30S ribosomal subunit. Helps release RbfA from mature subunits. May play a role in the assembly of ribosomal proteins into the subunit. Circularly permuted GTPase that catalyzes slow GTP hydrolysis, GTPase activity is stimulated by the 30S ribosomal subunit.</text>
</comment>
<keyword evidence="9 10" id="KW-0342">GTP-binding</keyword>
<dbReference type="HAMAP" id="MF_01820">
    <property type="entry name" value="GTPase_RsgA"/>
    <property type="match status" value="1"/>
</dbReference>
<dbReference type="GO" id="GO:0005525">
    <property type="term" value="F:GTP binding"/>
    <property type="evidence" value="ECO:0007669"/>
    <property type="project" value="UniProtKB-UniRule"/>
</dbReference>
<protein>
    <recommendedName>
        <fullName evidence="10">Small ribosomal subunit biogenesis GTPase RsgA</fullName>
        <ecNumber evidence="10">3.6.1.-</ecNumber>
    </recommendedName>
</protein>
<evidence type="ECO:0000256" key="10">
    <source>
        <dbReference type="HAMAP-Rule" id="MF_01820"/>
    </source>
</evidence>
<evidence type="ECO:0000256" key="3">
    <source>
        <dbReference type="ARBA" id="ARBA00022723"/>
    </source>
</evidence>
<keyword evidence="6 10" id="KW-0378">Hydrolase</keyword>
<dbReference type="InterPro" id="IPR030378">
    <property type="entry name" value="G_CP_dom"/>
</dbReference>
<keyword evidence="3 10" id="KW-0479">Metal-binding</keyword>
<feature type="domain" description="CP-type G" evidence="13">
    <location>
        <begin position="102"/>
        <end position="263"/>
    </location>
</feature>
<feature type="binding site" evidence="10">
    <location>
        <position position="293"/>
    </location>
    <ligand>
        <name>Zn(2+)</name>
        <dbReference type="ChEBI" id="CHEBI:29105"/>
    </ligand>
</feature>
<dbReference type="InterPro" id="IPR004881">
    <property type="entry name" value="Ribosome_biogen_GTPase_RsgA"/>
</dbReference>
<comment type="subunit">
    <text evidence="10">Monomer. Associates with 30S ribosomal subunit, binds 16S rRNA.</text>
</comment>
<dbReference type="GO" id="GO:0005737">
    <property type="term" value="C:cytoplasm"/>
    <property type="evidence" value="ECO:0007669"/>
    <property type="project" value="UniProtKB-SubCell"/>
</dbReference>
<feature type="binding site" evidence="10">
    <location>
        <position position="291"/>
    </location>
    <ligand>
        <name>Zn(2+)</name>
        <dbReference type="ChEBI" id="CHEBI:29105"/>
    </ligand>
</feature>
<dbReference type="GO" id="GO:0042274">
    <property type="term" value="P:ribosomal small subunit biogenesis"/>
    <property type="evidence" value="ECO:0007669"/>
    <property type="project" value="UniProtKB-UniRule"/>
</dbReference>
<keyword evidence="5 10" id="KW-0547">Nucleotide-binding</keyword>
<feature type="domain" description="EngC GTPase" evidence="12">
    <location>
        <begin position="111"/>
        <end position="261"/>
    </location>
</feature>
<dbReference type="GO" id="GO:0003924">
    <property type="term" value="F:GTPase activity"/>
    <property type="evidence" value="ECO:0007669"/>
    <property type="project" value="UniProtKB-UniRule"/>
</dbReference>
<gene>
    <name evidence="10 14" type="primary">rsgA</name>
    <name evidence="14" type="ORF">ELE36_01750</name>
</gene>
<feature type="binding site" evidence="10">
    <location>
        <begin position="205"/>
        <end position="213"/>
    </location>
    <ligand>
        <name>GTP</name>
        <dbReference type="ChEBI" id="CHEBI:37565"/>
    </ligand>
</feature>
<dbReference type="Gene3D" id="3.40.50.300">
    <property type="entry name" value="P-loop containing nucleotide triphosphate hydrolases"/>
    <property type="match status" value="1"/>
</dbReference>
<dbReference type="Proteomes" id="UP000291562">
    <property type="component" value="Chromosome"/>
</dbReference>
<comment type="similarity">
    <text evidence="10">Belongs to the TRAFAC class YlqF/YawG GTPase family. RsgA subfamily.</text>
</comment>
<feature type="compositionally biased region" description="Basic and acidic residues" evidence="11">
    <location>
        <begin position="335"/>
        <end position="344"/>
    </location>
</feature>
<feature type="binding site" evidence="10">
    <location>
        <position position="299"/>
    </location>
    <ligand>
        <name>Zn(2+)</name>
        <dbReference type="ChEBI" id="CHEBI:29105"/>
    </ligand>
</feature>
<organism evidence="14 15">
    <name type="scientific">Pseudolysobacter antarcticus</name>
    <dbReference type="NCBI Taxonomy" id="2511995"/>
    <lineage>
        <taxon>Bacteria</taxon>
        <taxon>Pseudomonadati</taxon>
        <taxon>Pseudomonadota</taxon>
        <taxon>Gammaproteobacteria</taxon>
        <taxon>Lysobacterales</taxon>
        <taxon>Rhodanobacteraceae</taxon>
        <taxon>Pseudolysobacter</taxon>
    </lineage>
</organism>
<keyword evidence="2 10" id="KW-0690">Ribosome biogenesis</keyword>
<dbReference type="PANTHER" id="PTHR32120">
    <property type="entry name" value="SMALL RIBOSOMAL SUBUNIT BIOGENESIS GTPASE RSGA"/>
    <property type="match status" value="1"/>
</dbReference>
<evidence type="ECO:0000256" key="9">
    <source>
        <dbReference type="ARBA" id="ARBA00023134"/>
    </source>
</evidence>
<evidence type="ECO:0000256" key="7">
    <source>
        <dbReference type="ARBA" id="ARBA00022833"/>
    </source>
</evidence>
<dbReference type="SUPFAM" id="SSF52540">
    <property type="entry name" value="P-loop containing nucleoside triphosphate hydrolases"/>
    <property type="match status" value="1"/>
</dbReference>
<feature type="region of interest" description="Disordered" evidence="11">
    <location>
        <begin position="332"/>
        <end position="360"/>
    </location>
</feature>
<proteinExistence type="inferred from homology"/>
<evidence type="ECO:0000256" key="1">
    <source>
        <dbReference type="ARBA" id="ARBA00022490"/>
    </source>
</evidence>